<proteinExistence type="predicted"/>
<dbReference type="EMBL" id="GBXM01043080">
    <property type="protein sequence ID" value="JAH65497.1"/>
    <property type="molecule type" value="Transcribed_RNA"/>
</dbReference>
<reference evidence="1" key="1">
    <citation type="submission" date="2014-11" db="EMBL/GenBank/DDBJ databases">
        <authorList>
            <person name="Amaro Gonzalez C."/>
        </authorList>
    </citation>
    <scope>NUCLEOTIDE SEQUENCE</scope>
</reference>
<reference evidence="1" key="2">
    <citation type="journal article" date="2015" name="Fish Shellfish Immunol.">
        <title>Early steps in the European eel (Anguilla anguilla)-Vibrio vulnificus interaction in the gills: Role of the RtxA13 toxin.</title>
        <authorList>
            <person name="Callol A."/>
            <person name="Pajuelo D."/>
            <person name="Ebbesson L."/>
            <person name="Teles M."/>
            <person name="MacKenzie S."/>
            <person name="Amaro C."/>
        </authorList>
    </citation>
    <scope>NUCLEOTIDE SEQUENCE</scope>
</reference>
<accession>A0A0E9UIC9</accession>
<organism evidence="1">
    <name type="scientific">Anguilla anguilla</name>
    <name type="common">European freshwater eel</name>
    <name type="synonym">Muraena anguilla</name>
    <dbReference type="NCBI Taxonomy" id="7936"/>
    <lineage>
        <taxon>Eukaryota</taxon>
        <taxon>Metazoa</taxon>
        <taxon>Chordata</taxon>
        <taxon>Craniata</taxon>
        <taxon>Vertebrata</taxon>
        <taxon>Euteleostomi</taxon>
        <taxon>Actinopterygii</taxon>
        <taxon>Neopterygii</taxon>
        <taxon>Teleostei</taxon>
        <taxon>Anguilliformes</taxon>
        <taxon>Anguillidae</taxon>
        <taxon>Anguilla</taxon>
    </lineage>
</organism>
<evidence type="ECO:0000313" key="1">
    <source>
        <dbReference type="EMBL" id="JAH65497.1"/>
    </source>
</evidence>
<sequence>MRTTMPLLSPKTHRPALNNMYILPTTLVFNTGPGVPCVYAGGFFSPQIFCCNS</sequence>
<protein>
    <submittedName>
        <fullName evidence="1">Uncharacterized protein</fullName>
    </submittedName>
</protein>
<name>A0A0E9UIC9_ANGAN</name>
<dbReference type="AlphaFoldDB" id="A0A0E9UIC9"/>